<evidence type="ECO:0000256" key="2">
    <source>
        <dbReference type="ARBA" id="ARBA00011738"/>
    </source>
</evidence>
<dbReference type="PANTHER" id="PTHR11079">
    <property type="entry name" value="CYTOSINE DEAMINASE FAMILY MEMBER"/>
    <property type="match status" value="1"/>
</dbReference>
<dbReference type="GO" id="GO:0002100">
    <property type="term" value="P:tRNA wobble adenosine to inosine editing"/>
    <property type="evidence" value="ECO:0007669"/>
    <property type="project" value="UniProtKB-UniRule"/>
</dbReference>
<protein>
    <recommendedName>
        <fullName evidence="8">tRNA-specific adenosine deaminase</fullName>
        <ecNumber evidence="8">3.5.4.33</ecNumber>
    </recommendedName>
</protein>
<dbReference type="PANTHER" id="PTHR11079:SF202">
    <property type="entry name" value="TRNA-SPECIFIC ADENOSINE DEAMINASE"/>
    <property type="match status" value="1"/>
</dbReference>
<reference evidence="10 11" key="1">
    <citation type="journal article" date="2019" name="Nat. Microbiol.">
        <title>Mediterranean grassland soil C-N compound turnover is dependent on rainfall and depth, and is mediated by genomically divergent microorganisms.</title>
        <authorList>
            <person name="Diamond S."/>
            <person name="Andeer P.F."/>
            <person name="Li Z."/>
            <person name="Crits-Christoph A."/>
            <person name="Burstein D."/>
            <person name="Anantharaman K."/>
            <person name="Lane K.R."/>
            <person name="Thomas B.C."/>
            <person name="Pan C."/>
            <person name="Northen T.R."/>
            <person name="Banfield J.F."/>
        </authorList>
    </citation>
    <scope>NUCLEOTIDE SEQUENCE [LARGE SCALE GENOMIC DNA]</scope>
    <source>
        <strain evidence="10">NP_3</strain>
    </source>
</reference>
<evidence type="ECO:0000256" key="8">
    <source>
        <dbReference type="HAMAP-Rule" id="MF_00972"/>
    </source>
</evidence>
<sequence length="143" mass="15240">MDEALAEAASAAVLGDVPVGAVVVREGRVIARGHNRRERLRDPTAHAEAEALRQAARVLGGWRLLECTLYVTLEPCVMCAGALVQARVPRLVYGASDPKAGAAGSVVDVLRDPRFNHVVEVVGGVREAECGALLREFFAGLRE</sequence>
<gene>
    <name evidence="8" type="primary">tadA</name>
    <name evidence="10" type="ORF">E6H00_07620</name>
</gene>
<evidence type="ECO:0000256" key="5">
    <source>
        <dbReference type="ARBA" id="ARBA00022801"/>
    </source>
</evidence>
<dbReference type="AlphaFoldDB" id="A0A537K2W7"/>
<dbReference type="InterPro" id="IPR016193">
    <property type="entry name" value="Cytidine_deaminase-like"/>
</dbReference>
<evidence type="ECO:0000259" key="9">
    <source>
        <dbReference type="PROSITE" id="PS51747"/>
    </source>
</evidence>
<dbReference type="NCBIfam" id="NF008113">
    <property type="entry name" value="PRK10860.1"/>
    <property type="match status" value="1"/>
</dbReference>
<dbReference type="Gene3D" id="3.40.140.10">
    <property type="entry name" value="Cytidine Deaminase, domain 2"/>
    <property type="match status" value="1"/>
</dbReference>
<comment type="function">
    <text evidence="8">Catalyzes the deamination of adenosine to inosine at the wobble position 34 of tRNA(Arg2).</text>
</comment>
<feature type="domain" description="CMP/dCMP-type deaminase" evidence="9">
    <location>
        <begin position="1"/>
        <end position="107"/>
    </location>
</feature>
<dbReference type="Pfam" id="PF14437">
    <property type="entry name" value="MafB19-deam"/>
    <property type="match status" value="1"/>
</dbReference>
<dbReference type="GO" id="GO:0052717">
    <property type="term" value="F:tRNA-specific adenosine-34 deaminase activity"/>
    <property type="evidence" value="ECO:0007669"/>
    <property type="project" value="UniProtKB-UniRule"/>
</dbReference>
<dbReference type="GO" id="GO:0008270">
    <property type="term" value="F:zinc ion binding"/>
    <property type="evidence" value="ECO:0007669"/>
    <property type="project" value="UniProtKB-UniRule"/>
</dbReference>
<dbReference type="CDD" id="cd01285">
    <property type="entry name" value="nucleoside_deaminase"/>
    <property type="match status" value="1"/>
</dbReference>
<feature type="binding site" evidence="8">
    <location>
        <position position="76"/>
    </location>
    <ligand>
        <name>Zn(2+)</name>
        <dbReference type="ChEBI" id="CHEBI:29105"/>
        <note>catalytic</note>
    </ligand>
</feature>
<dbReference type="PROSITE" id="PS51747">
    <property type="entry name" value="CYT_DCMP_DEAMINASES_2"/>
    <property type="match status" value="1"/>
</dbReference>
<evidence type="ECO:0000313" key="10">
    <source>
        <dbReference type="EMBL" id="TMI90123.1"/>
    </source>
</evidence>
<comment type="catalytic activity">
    <reaction evidence="7 8">
        <text>adenosine(34) in tRNA + H2O + H(+) = inosine(34) in tRNA + NH4(+)</text>
        <dbReference type="Rhea" id="RHEA:43168"/>
        <dbReference type="Rhea" id="RHEA-COMP:10373"/>
        <dbReference type="Rhea" id="RHEA-COMP:10374"/>
        <dbReference type="ChEBI" id="CHEBI:15377"/>
        <dbReference type="ChEBI" id="CHEBI:15378"/>
        <dbReference type="ChEBI" id="CHEBI:28938"/>
        <dbReference type="ChEBI" id="CHEBI:74411"/>
        <dbReference type="ChEBI" id="CHEBI:82852"/>
        <dbReference type="EC" id="3.5.4.33"/>
    </reaction>
</comment>
<accession>A0A537K2W7</accession>
<dbReference type="SUPFAM" id="SSF53927">
    <property type="entry name" value="Cytidine deaminase-like"/>
    <property type="match status" value="1"/>
</dbReference>
<evidence type="ECO:0000256" key="6">
    <source>
        <dbReference type="ARBA" id="ARBA00022833"/>
    </source>
</evidence>
<comment type="cofactor">
    <cofactor evidence="8">
        <name>Zn(2+)</name>
        <dbReference type="ChEBI" id="CHEBI:29105"/>
    </cofactor>
    <text evidence="8">Binds 1 zinc ion per subunit.</text>
</comment>
<feature type="active site" description="Proton donor" evidence="8">
    <location>
        <position position="48"/>
    </location>
</feature>
<evidence type="ECO:0000256" key="7">
    <source>
        <dbReference type="ARBA" id="ARBA00048045"/>
    </source>
</evidence>
<feature type="binding site" evidence="8">
    <location>
        <position position="79"/>
    </location>
    <ligand>
        <name>Zn(2+)</name>
        <dbReference type="ChEBI" id="CHEBI:29105"/>
        <note>catalytic</note>
    </ligand>
</feature>
<evidence type="ECO:0000256" key="3">
    <source>
        <dbReference type="ARBA" id="ARBA00022694"/>
    </source>
</evidence>
<dbReference type="InterPro" id="IPR002125">
    <property type="entry name" value="CMP_dCMP_dom"/>
</dbReference>
<dbReference type="InterPro" id="IPR058535">
    <property type="entry name" value="MafB19-deam"/>
</dbReference>
<dbReference type="PROSITE" id="PS00903">
    <property type="entry name" value="CYT_DCMP_DEAMINASES_1"/>
    <property type="match status" value="1"/>
</dbReference>
<evidence type="ECO:0000256" key="4">
    <source>
        <dbReference type="ARBA" id="ARBA00022723"/>
    </source>
</evidence>
<feature type="binding site" evidence="8">
    <location>
        <position position="46"/>
    </location>
    <ligand>
        <name>Zn(2+)</name>
        <dbReference type="ChEBI" id="CHEBI:29105"/>
        <note>catalytic</note>
    </ligand>
</feature>
<dbReference type="HAMAP" id="MF_00972">
    <property type="entry name" value="tRNA_aden_deaminase"/>
    <property type="match status" value="1"/>
</dbReference>
<keyword evidence="3 8" id="KW-0819">tRNA processing</keyword>
<dbReference type="EMBL" id="VBAK01000115">
    <property type="protein sequence ID" value="TMI90123.1"/>
    <property type="molecule type" value="Genomic_DNA"/>
</dbReference>
<dbReference type="FunFam" id="3.40.140.10:FF:000005">
    <property type="entry name" value="tRNA-specific adenosine deaminase"/>
    <property type="match status" value="1"/>
</dbReference>
<keyword evidence="5 8" id="KW-0378">Hydrolase</keyword>
<comment type="similarity">
    <text evidence="1">Belongs to the cytidine and deoxycytidylate deaminase family. ADAT2 subfamily.</text>
</comment>
<name>A0A537K2W7_9BACT</name>
<dbReference type="Proteomes" id="UP000318509">
    <property type="component" value="Unassembled WGS sequence"/>
</dbReference>
<evidence type="ECO:0000313" key="11">
    <source>
        <dbReference type="Proteomes" id="UP000318509"/>
    </source>
</evidence>
<keyword evidence="6 8" id="KW-0862">Zinc</keyword>
<dbReference type="EC" id="3.5.4.33" evidence="8"/>
<keyword evidence="4 8" id="KW-0479">Metal-binding</keyword>
<organism evidence="10 11">
    <name type="scientific">Candidatus Segetimicrobium genomatis</name>
    <dbReference type="NCBI Taxonomy" id="2569760"/>
    <lineage>
        <taxon>Bacteria</taxon>
        <taxon>Bacillati</taxon>
        <taxon>Candidatus Sysuimicrobiota</taxon>
        <taxon>Candidatus Sysuimicrobiia</taxon>
        <taxon>Candidatus Sysuimicrobiales</taxon>
        <taxon>Candidatus Segetimicrobiaceae</taxon>
        <taxon>Candidatus Segetimicrobium</taxon>
    </lineage>
</organism>
<comment type="caution">
    <text evidence="10">The sequence shown here is derived from an EMBL/GenBank/DDBJ whole genome shotgun (WGS) entry which is preliminary data.</text>
</comment>
<evidence type="ECO:0000256" key="1">
    <source>
        <dbReference type="ARBA" id="ARBA00010669"/>
    </source>
</evidence>
<proteinExistence type="inferred from homology"/>
<comment type="subunit">
    <text evidence="2 8">Homodimer.</text>
</comment>
<dbReference type="InterPro" id="IPR028883">
    <property type="entry name" value="tRNA_aden_deaminase"/>
</dbReference>
<dbReference type="InterPro" id="IPR016192">
    <property type="entry name" value="APOBEC/CMP_deaminase_Zn-bd"/>
</dbReference>